<dbReference type="PANTHER" id="PTHR30146">
    <property type="entry name" value="LACI-RELATED TRANSCRIPTIONAL REPRESSOR"/>
    <property type="match status" value="1"/>
</dbReference>
<evidence type="ECO:0000313" key="7">
    <source>
        <dbReference type="Proteomes" id="UP001321700"/>
    </source>
</evidence>
<name>A0ABU3KM51_9BURK</name>
<dbReference type="Proteomes" id="UP001321700">
    <property type="component" value="Unassembled WGS sequence"/>
</dbReference>
<organism evidence="6 7">
    <name type="scientific">Rhodoferax potami</name>
    <dbReference type="NCBI Taxonomy" id="3068338"/>
    <lineage>
        <taxon>Bacteria</taxon>
        <taxon>Pseudomonadati</taxon>
        <taxon>Pseudomonadota</taxon>
        <taxon>Betaproteobacteria</taxon>
        <taxon>Burkholderiales</taxon>
        <taxon>Comamonadaceae</taxon>
        <taxon>Rhodoferax</taxon>
    </lineage>
</organism>
<evidence type="ECO:0000259" key="5">
    <source>
        <dbReference type="PROSITE" id="PS50932"/>
    </source>
</evidence>
<gene>
    <name evidence="6" type="ORF">RAE19_08795</name>
</gene>
<comment type="caution">
    <text evidence="6">The sequence shown here is derived from an EMBL/GenBank/DDBJ whole genome shotgun (WGS) entry which is preliminary data.</text>
</comment>
<keyword evidence="7" id="KW-1185">Reference proteome</keyword>
<keyword evidence="3" id="KW-0238">DNA-binding</keyword>
<dbReference type="PANTHER" id="PTHR30146:SF148">
    <property type="entry name" value="HTH-TYPE TRANSCRIPTIONAL REPRESSOR PURR-RELATED"/>
    <property type="match status" value="1"/>
</dbReference>
<keyword evidence="2" id="KW-0805">Transcription regulation</keyword>
<dbReference type="InterPro" id="IPR028082">
    <property type="entry name" value="Peripla_BP_I"/>
</dbReference>
<dbReference type="Pfam" id="PF13377">
    <property type="entry name" value="Peripla_BP_3"/>
    <property type="match status" value="1"/>
</dbReference>
<proteinExistence type="predicted"/>
<dbReference type="CDD" id="cd06290">
    <property type="entry name" value="PBP1_LacI-like"/>
    <property type="match status" value="1"/>
</dbReference>
<dbReference type="SUPFAM" id="SSF47413">
    <property type="entry name" value="lambda repressor-like DNA-binding domains"/>
    <property type="match status" value="1"/>
</dbReference>
<dbReference type="PRINTS" id="PR00036">
    <property type="entry name" value="HTHLACI"/>
</dbReference>
<dbReference type="EMBL" id="JAVBIK010000001">
    <property type="protein sequence ID" value="MDT7518802.1"/>
    <property type="molecule type" value="Genomic_DNA"/>
</dbReference>
<dbReference type="PROSITE" id="PS00356">
    <property type="entry name" value="HTH_LACI_1"/>
    <property type="match status" value="1"/>
</dbReference>
<dbReference type="SUPFAM" id="SSF53822">
    <property type="entry name" value="Periplasmic binding protein-like I"/>
    <property type="match status" value="1"/>
</dbReference>
<evidence type="ECO:0000256" key="1">
    <source>
        <dbReference type="ARBA" id="ARBA00022491"/>
    </source>
</evidence>
<reference evidence="6 7" key="1">
    <citation type="submission" date="2023-08" db="EMBL/GenBank/DDBJ databases">
        <title>Rhodoferax potami sp. nov. and Rhodoferax mekongensis sp. nov., isolated from the Mekong River in Thailand.</title>
        <authorList>
            <person name="Kitikhun S."/>
            <person name="Charoenyingcharoen P."/>
            <person name="Siriarchawattana P."/>
            <person name="Likhitrattanapisal S."/>
            <person name="Nilsakha T."/>
            <person name="Chanpet A."/>
            <person name="Rattanawaree P."/>
            <person name="Ingsriswang S."/>
        </authorList>
    </citation>
    <scope>NUCLEOTIDE SEQUENCE [LARGE SCALE GENOMIC DNA]</scope>
    <source>
        <strain evidence="6 7">TBRC 17660</strain>
    </source>
</reference>
<dbReference type="InterPro" id="IPR000843">
    <property type="entry name" value="HTH_LacI"/>
</dbReference>
<dbReference type="PROSITE" id="PS50932">
    <property type="entry name" value="HTH_LACI_2"/>
    <property type="match status" value="1"/>
</dbReference>
<feature type="domain" description="HTH lacI-type" evidence="5">
    <location>
        <begin position="16"/>
        <end position="70"/>
    </location>
</feature>
<evidence type="ECO:0000256" key="2">
    <source>
        <dbReference type="ARBA" id="ARBA00023015"/>
    </source>
</evidence>
<sequence>MPLTPDTATPLSNEPVTLLEVARVAGVSPSTVSRILNGTAKVAPAKREAVESAIAQLKFRPNIFARSLKTGITMTVGVLTQSIESQFYSRALKGIEVGLEASGHSPIIVSGHWNAQTDVASLKLLTSRRVDGVIILTSDIADSDVLDVAKQQPVVITERDLEGPNLRSIHVDQKFGGYLATRHLLALGHTRIAHIAGVENRADAQGRYLGYLEAHTEARVEPDPRLLVRGNFTDKGGYAAAQRLMDSGVPFTAIFCANDDTALGARLALYQRGIRVPEDVSLVGFDDMPTSSFMTPPLTSVRQPVYEVGLYAARMLLDMMGYPAEAVQLPPLELMVRETTRKCQP</sequence>
<dbReference type="CDD" id="cd01392">
    <property type="entry name" value="HTH_LacI"/>
    <property type="match status" value="1"/>
</dbReference>
<evidence type="ECO:0000313" key="6">
    <source>
        <dbReference type="EMBL" id="MDT7518802.1"/>
    </source>
</evidence>
<keyword evidence="1" id="KW-0678">Repressor</keyword>
<accession>A0ABU3KM51</accession>
<dbReference type="InterPro" id="IPR046335">
    <property type="entry name" value="LacI/GalR-like_sensor"/>
</dbReference>
<dbReference type="InterPro" id="IPR010982">
    <property type="entry name" value="Lambda_DNA-bd_dom_sf"/>
</dbReference>
<keyword evidence="4" id="KW-0804">Transcription</keyword>
<evidence type="ECO:0000256" key="3">
    <source>
        <dbReference type="ARBA" id="ARBA00023125"/>
    </source>
</evidence>
<dbReference type="RefSeq" id="WP_313874518.1">
    <property type="nucleotide sequence ID" value="NZ_JAVBIK010000001.1"/>
</dbReference>
<dbReference type="SMART" id="SM00354">
    <property type="entry name" value="HTH_LACI"/>
    <property type="match status" value="1"/>
</dbReference>
<evidence type="ECO:0000256" key="4">
    <source>
        <dbReference type="ARBA" id="ARBA00023163"/>
    </source>
</evidence>
<dbReference type="Gene3D" id="1.10.260.40">
    <property type="entry name" value="lambda repressor-like DNA-binding domains"/>
    <property type="match status" value="1"/>
</dbReference>
<protein>
    <submittedName>
        <fullName evidence="6">Substrate-binding domain-containing protein</fullName>
    </submittedName>
</protein>
<dbReference type="Gene3D" id="3.40.50.2300">
    <property type="match status" value="2"/>
</dbReference>
<dbReference type="Pfam" id="PF00356">
    <property type="entry name" value="LacI"/>
    <property type="match status" value="1"/>
</dbReference>